<feature type="compositionally biased region" description="Basic and acidic residues" evidence="1">
    <location>
        <begin position="46"/>
        <end position="58"/>
    </location>
</feature>
<sequence length="149" mass="16405">MKPDWFLVANASQARLLSREAPDAPLVPVAQFEHPQSRLSDTELGDAPHGRTKSDQRSRGTSFAPRTELHRKEREHFAREIADYLDEGVQAGKCRSLTVFAASPFLGELKAEFGDATLGALKHAVDLDLTHFGLSELEHRIAQALPHAG</sequence>
<evidence type="ECO:0000256" key="1">
    <source>
        <dbReference type="SAM" id="MobiDB-lite"/>
    </source>
</evidence>
<name>A0ABY6MNR2_9BURK</name>
<organism evidence="2 3">
    <name type="scientific">Caldimonas aquatica</name>
    <dbReference type="NCBI Taxonomy" id="376175"/>
    <lineage>
        <taxon>Bacteria</taxon>
        <taxon>Pseudomonadati</taxon>
        <taxon>Pseudomonadota</taxon>
        <taxon>Betaproteobacteria</taxon>
        <taxon>Burkholderiales</taxon>
        <taxon>Sphaerotilaceae</taxon>
        <taxon>Caldimonas</taxon>
    </lineage>
</organism>
<dbReference type="Proteomes" id="UP001163266">
    <property type="component" value="Chromosome"/>
</dbReference>
<keyword evidence="3" id="KW-1185">Reference proteome</keyword>
<dbReference type="RefSeq" id="WP_264891157.1">
    <property type="nucleotide sequence ID" value="NZ_CP110257.1"/>
</dbReference>
<evidence type="ECO:0000313" key="2">
    <source>
        <dbReference type="EMBL" id="UZD53574.1"/>
    </source>
</evidence>
<dbReference type="EMBL" id="CP110257">
    <property type="protein sequence ID" value="UZD53574.1"/>
    <property type="molecule type" value="Genomic_DNA"/>
</dbReference>
<protein>
    <submittedName>
        <fullName evidence="2">Host attachment protein</fullName>
    </submittedName>
</protein>
<dbReference type="Pfam" id="PF10116">
    <property type="entry name" value="Host_attach"/>
    <property type="match status" value="1"/>
</dbReference>
<reference evidence="2" key="1">
    <citation type="submission" date="2022-10" db="EMBL/GenBank/DDBJ databases">
        <title>Complete genome sequence of Schlegelella aquatica LMG 23380.</title>
        <authorList>
            <person name="Musilova J."/>
            <person name="Kourilova X."/>
            <person name="Bezdicek M."/>
            <person name="Hermankova K."/>
            <person name="Obruca S."/>
            <person name="Sedlar K."/>
        </authorList>
    </citation>
    <scope>NUCLEOTIDE SEQUENCE</scope>
    <source>
        <strain evidence="2">LMG 23380</strain>
    </source>
</reference>
<feature type="region of interest" description="Disordered" evidence="1">
    <location>
        <begin position="32"/>
        <end position="72"/>
    </location>
</feature>
<proteinExistence type="predicted"/>
<accession>A0ABY6MNR2</accession>
<dbReference type="InterPro" id="IPR019291">
    <property type="entry name" value="Host_attachment_protein"/>
</dbReference>
<evidence type="ECO:0000313" key="3">
    <source>
        <dbReference type="Proteomes" id="UP001163266"/>
    </source>
</evidence>
<gene>
    <name evidence="2" type="ORF">OMP39_07590</name>
</gene>